<protein>
    <submittedName>
        <fullName evidence="1">Uncharacterized protein</fullName>
    </submittedName>
</protein>
<dbReference type="Proteomes" id="UP000237246">
    <property type="component" value="Unassembled WGS sequence"/>
</dbReference>
<gene>
    <name evidence="1" type="ORF">CIB84_009243</name>
</gene>
<accession>A0A2P4SSD3</accession>
<reference evidence="1 2" key="1">
    <citation type="submission" date="2018-01" db="EMBL/GenBank/DDBJ databases">
        <title>Comparison of the Chinese Bamboo Partridge and Red Junglefowl genome sequences highlights the importance of demography in genome evolution.</title>
        <authorList>
            <person name="Tiley G.P."/>
            <person name="Kimball R.T."/>
            <person name="Braun E.L."/>
            <person name="Burleigh J.G."/>
        </authorList>
    </citation>
    <scope>NUCLEOTIDE SEQUENCE [LARGE SCALE GENOMIC DNA]</scope>
    <source>
        <strain evidence="1">RTK389</strain>
        <tissue evidence="1">Blood</tissue>
    </source>
</reference>
<proteinExistence type="predicted"/>
<evidence type="ECO:0000313" key="1">
    <source>
        <dbReference type="EMBL" id="POI27007.1"/>
    </source>
</evidence>
<evidence type="ECO:0000313" key="2">
    <source>
        <dbReference type="Proteomes" id="UP000237246"/>
    </source>
</evidence>
<dbReference type="AlphaFoldDB" id="A0A2P4SSD3"/>
<dbReference type="EMBL" id="PPHD01025839">
    <property type="protein sequence ID" value="POI27007.1"/>
    <property type="molecule type" value="Genomic_DNA"/>
</dbReference>
<name>A0A2P4SSD3_BAMTH</name>
<feature type="non-terminal residue" evidence="1">
    <location>
        <position position="1"/>
    </location>
</feature>
<dbReference type="OrthoDB" id="10427572at2759"/>
<sequence>SLIDSVSECTLYHEDPLTLSQSLSKSIPTADEALQIRNNVQCIYISYFHLAKTQFAIDQKKFIEFWTNSTAKLPGSNNDETLRPPSYCFTVPK</sequence>
<organism evidence="1 2">
    <name type="scientific">Bambusicola thoracicus</name>
    <name type="common">Chinese bamboo-partridge</name>
    <name type="synonym">Perdix thoracica</name>
    <dbReference type="NCBI Taxonomy" id="9083"/>
    <lineage>
        <taxon>Eukaryota</taxon>
        <taxon>Metazoa</taxon>
        <taxon>Chordata</taxon>
        <taxon>Craniata</taxon>
        <taxon>Vertebrata</taxon>
        <taxon>Euteleostomi</taxon>
        <taxon>Archelosauria</taxon>
        <taxon>Archosauria</taxon>
        <taxon>Dinosauria</taxon>
        <taxon>Saurischia</taxon>
        <taxon>Theropoda</taxon>
        <taxon>Coelurosauria</taxon>
        <taxon>Aves</taxon>
        <taxon>Neognathae</taxon>
        <taxon>Galloanserae</taxon>
        <taxon>Galliformes</taxon>
        <taxon>Phasianidae</taxon>
        <taxon>Perdicinae</taxon>
        <taxon>Bambusicola</taxon>
    </lineage>
</organism>
<comment type="caution">
    <text evidence="1">The sequence shown here is derived from an EMBL/GenBank/DDBJ whole genome shotgun (WGS) entry which is preliminary data.</text>
</comment>
<keyword evidence="2" id="KW-1185">Reference proteome</keyword>